<gene>
    <name evidence="1" type="ORF">ATI53_10852</name>
</gene>
<dbReference type="RefSeq" id="WP_009504481.1">
    <property type="nucleotide sequence ID" value="NZ_LIGK01000043.1"/>
</dbReference>
<dbReference type="Proteomes" id="UP000249165">
    <property type="component" value="Unassembled WGS sequence"/>
</dbReference>
<dbReference type="OrthoDB" id="7916272at2"/>
<evidence type="ECO:0000313" key="2">
    <source>
        <dbReference type="Proteomes" id="UP000249165"/>
    </source>
</evidence>
<dbReference type="EMBL" id="QLMG01000085">
    <property type="protein sequence ID" value="RAK08196.1"/>
    <property type="molecule type" value="Genomic_DNA"/>
</dbReference>
<name>A0A327XJS6_9RHOB</name>
<protein>
    <submittedName>
        <fullName evidence="1">Uncharacterized protein</fullName>
    </submittedName>
</protein>
<keyword evidence="2" id="KW-1185">Reference proteome</keyword>
<dbReference type="AlphaFoldDB" id="A0A327XJS6"/>
<proteinExistence type="predicted"/>
<organism evidence="1 2">
    <name type="scientific">Salipiger aestuarii</name>
    <dbReference type="NCBI Taxonomy" id="568098"/>
    <lineage>
        <taxon>Bacteria</taxon>
        <taxon>Pseudomonadati</taxon>
        <taxon>Pseudomonadota</taxon>
        <taxon>Alphaproteobacteria</taxon>
        <taxon>Rhodobacterales</taxon>
        <taxon>Roseobacteraceae</taxon>
        <taxon>Salipiger</taxon>
    </lineage>
</organism>
<evidence type="ECO:0000313" key="1">
    <source>
        <dbReference type="EMBL" id="RAK08196.1"/>
    </source>
</evidence>
<accession>A0A327XJS6</accession>
<reference evidence="1 2" key="1">
    <citation type="submission" date="2018-06" db="EMBL/GenBank/DDBJ databases">
        <title>Genomic Encyclopedia of Archaeal and Bacterial Type Strains, Phase II (KMG-II): from individual species to whole genera.</title>
        <authorList>
            <person name="Goeker M."/>
        </authorList>
    </citation>
    <scope>NUCLEOTIDE SEQUENCE [LARGE SCALE GENOMIC DNA]</scope>
    <source>
        <strain evidence="1 2">DSM 22011</strain>
    </source>
</reference>
<sequence>MSDKFSQFIRGLNSPPYGGFDITPSDGDDLPTVTRALNVGVSGQVHVTLLDNTETTLFLQAGAIFPLRVKRVWSDGTTASNLVGLY</sequence>
<comment type="caution">
    <text evidence="1">The sequence shown here is derived from an EMBL/GenBank/DDBJ whole genome shotgun (WGS) entry which is preliminary data.</text>
</comment>